<dbReference type="EMBL" id="JATAAI010000021">
    <property type="protein sequence ID" value="KAK1738386.1"/>
    <property type="molecule type" value="Genomic_DNA"/>
</dbReference>
<organism evidence="2 3">
    <name type="scientific">Skeletonema marinoi</name>
    <dbReference type="NCBI Taxonomy" id="267567"/>
    <lineage>
        <taxon>Eukaryota</taxon>
        <taxon>Sar</taxon>
        <taxon>Stramenopiles</taxon>
        <taxon>Ochrophyta</taxon>
        <taxon>Bacillariophyta</taxon>
        <taxon>Coscinodiscophyceae</taxon>
        <taxon>Thalassiosirophycidae</taxon>
        <taxon>Thalassiosirales</taxon>
        <taxon>Skeletonemataceae</taxon>
        <taxon>Skeletonema</taxon>
        <taxon>Skeletonema marinoi-dohrnii complex</taxon>
    </lineage>
</organism>
<name>A0AAD9D8Q5_9STRA</name>
<proteinExistence type="predicted"/>
<evidence type="ECO:0000313" key="3">
    <source>
        <dbReference type="Proteomes" id="UP001224775"/>
    </source>
</evidence>
<sequence>MNSRSLIQASRASIICSIILISLVNSSRCLLIHRKPYVHRRQTAFSHILRRHASESDGTHEDNNEGLSEPLEDSRRSFVKNGFITLTTAAFTGGSLFVSEAGARGLVRFPCKDQPLLNTYHFMRAGSSLLEVEDVWSTNPLFLTNREAALSEKGEDEVRRACNLLKNMGVTPTIVRYSLAASSIDTANIVGEEFNIGRDRLVPEFNYMDPRAIGGWDFSPKNATEEAVWAMDFDEAGPSGRGGRPPPNEDGTPSETLADQVVRLTNLMSVLETLYSGDEIILVFPDGTGPALLSCLIGGIPLYRVHELNFQSGEIRQNVDYNSVNAIATDLPSPYYSEILQRGRQELMQLRENPDEERNVKDLKFEEERAVAEAQRKERQELEERETRQNEFERRQKLEEERRIKEEQRKERQIQVQEREIERKRMRENEDNSTSDISGGAVGGGILLLAVSSVLANSKQSAVIDTDDNRDENGTLSNATIPETSSAPETNSADIDEVEVSLSDVAKADTDSVELDQPITMDQNETAKVFELASATNIDDEQINLEDSYDDWGDAWLGTINEIMNDDPDISSKLE</sequence>
<feature type="region of interest" description="Disordered" evidence="1">
    <location>
        <begin position="465"/>
        <end position="494"/>
    </location>
</feature>
<gene>
    <name evidence="2" type="ORF">QTG54_011055</name>
</gene>
<dbReference type="PANTHER" id="PTHR47580:SF1">
    <property type="entry name" value="PHOSPHOGLYCERATE MUTASE FAMILY PROTEIN"/>
    <property type="match status" value="1"/>
</dbReference>
<dbReference type="AlphaFoldDB" id="A0AAD9D8Q5"/>
<protein>
    <submittedName>
        <fullName evidence="2">Phosphoglycerate mutase family protein</fullName>
    </submittedName>
</protein>
<feature type="compositionally biased region" description="Polar residues" evidence="1">
    <location>
        <begin position="474"/>
        <end position="493"/>
    </location>
</feature>
<evidence type="ECO:0000256" key="1">
    <source>
        <dbReference type="SAM" id="MobiDB-lite"/>
    </source>
</evidence>
<accession>A0AAD9D8Q5</accession>
<feature type="compositionally biased region" description="Basic and acidic residues" evidence="1">
    <location>
        <begin position="52"/>
        <end position="63"/>
    </location>
</feature>
<dbReference type="PANTHER" id="PTHR47580">
    <property type="entry name" value="PHOSPHOGLYCERATE MUTASE FAMILY PROTEIN"/>
    <property type="match status" value="1"/>
</dbReference>
<feature type="compositionally biased region" description="Basic and acidic residues" evidence="1">
    <location>
        <begin position="405"/>
        <end position="430"/>
    </location>
</feature>
<keyword evidence="3" id="KW-1185">Reference proteome</keyword>
<dbReference type="Gene3D" id="3.40.50.1240">
    <property type="entry name" value="Phosphoglycerate mutase-like"/>
    <property type="match status" value="1"/>
</dbReference>
<feature type="region of interest" description="Disordered" evidence="1">
    <location>
        <begin position="405"/>
        <end position="441"/>
    </location>
</feature>
<feature type="region of interest" description="Disordered" evidence="1">
    <location>
        <begin position="52"/>
        <end position="72"/>
    </location>
</feature>
<evidence type="ECO:0000313" key="2">
    <source>
        <dbReference type="EMBL" id="KAK1738386.1"/>
    </source>
</evidence>
<feature type="region of interest" description="Disordered" evidence="1">
    <location>
        <begin position="234"/>
        <end position="255"/>
    </location>
</feature>
<reference evidence="2" key="1">
    <citation type="submission" date="2023-06" db="EMBL/GenBank/DDBJ databases">
        <title>Survivors Of The Sea: Transcriptome response of Skeletonema marinoi to long-term dormancy.</title>
        <authorList>
            <person name="Pinder M.I.M."/>
            <person name="Kourtchenko O."/>
            <person name="Robertson E.K."/>
            <person name="Larsson T."/>
            <person name="Maumus F."/>
            <person name="Osuna-Cruz C.M."/>
            <person name="Vancaester E."/>
            <person name="Stenow R."/>
            <person name="Vandepoele K."/>
            <person name="Ploug H."/>
            <person name="Bruchert V."/>
            <person name="Godhe A."/>
            <person name="Topel M."/>
        </authorList>
    </citation>
    <scope>NUCLEOTIDE SEQUENCE</scope>
    <source>
        <strain evidence="2">R05AC</strain>
    </source>
</reference>
<dbReference type="Proteomes" id="UP001224775">
    <property type="component" value="Unassembled WGS sequence"/>
</dbReference>
<dbReference type="SUPFAM" id="SSF53254">
    <property type="entry name" value="Phosphoglycerate mutase-like"/>
    <property type="match status" value="1"/>
</dbReference>
<comment type="caution">
    <text evidence="2">The sequence shown here is derived from an EMBL/GenBank/DDBJ whole genome shotgun (WGS) entry which is preliminary data.</text>
</comment>
<dbReference type="InterPro" id="IPR029033">
    <property type="entry name" value="His_PPase_superfam"/>
</dbReference>